<proteinExistence type="predicted"/>
<gene>
    <name evidence="1" type="ORF">ACE02L_09815</name>
</gene>
<comment type="caution">
    <text evidence="1">The sequence shown here is derived from an EMBL/GenBank/DDBJ whole genome shotgun (WGS) entry which is preliminary data.</text>
</comment>
<reference evidence="1 2" key="1">
    <citation type="submission" date="2024-09" db="EMBL/GenBank/DDBJ databases">
        <authorList>
            <person name="Zhang Y."/>
        </authorList>
    </citation>
    <scope>NUCLEOTIDE SEQUENCE [LARGE SCALE GENOMIC DNA]</scope>
    <source>
        <strain evidence="1 2">SH314</strain>
    </source>
</reference>
<name>A0ABV4VVA8_9GAMM</name>
<organism evidence="1 2">
    <name type="scientific">Shewanella seohaensis</name>
    <dbReference type="NCBI Taxonomy" id="755175"/>
    <lineage>
        <taxon>Bacteria</taxon>
        <taxon>Pseudomonadati</taxon>
        <taxon>Pseudomonadota</taxon>
        <taxon>Gammaproteobacteria</taxon>
        <taxon>Alteromonadales</taxon>
        <taxon>Shewanellaceae</taxon>
        <taxon>Shewanella</taxon>
    </lineage>
</organism>
<keyword evidence="2" id="KW-1185">Reference proteome</keyword>
<evidence type="ECO:0000313" key="2">
    <source>
        <dbReference type="Proteomes" id="UP001576726"/>
    </source>
</evidence>
<evidence type="ECO:0000313" key="1">
    <source>
        <dbReference type="EMBL" id="MFB2653041.1"/>
    </source>
</evidence>
<sequence length="166" mass="19480">MISREEMSFEQEFTEKVGGYLDNLTDELQPILKQLIEHDYPQEVVTLAFEVFVDSFSSQFPVRVFFMDKDNTEYFIDLDGKAAYPSPVNPNLLDIDHIYPDEFEEEYIEKDEDLDPWCIATNALIEWFSQCWIAAGGQSFKLKANIAPHDSHYEFNLVESQWQERC</sequence>
<accession>A0ABV4VVA8</accession>
<protein>
    <submittedName>
        <fullName evidence="1">Uncharacterized protein</fullName>
    </submittedName>
</protein>
<dbReference type="Proteomes" id="UP001576726">
    <property type="component" value="Unassembled WGS sequence"/>
</dbReference>
<dbReference type="EMBL" id="JBHFGJ010000003">
    <property type="protein sequence ID" value="MFB2653041.1"/>
    <property type="molecule type" value="Genomic_DNA"/>
</dbReference>